<feature type="transmembrane region" description="Helical" evidence="5">
    <location>
        <begin position="69"/>
        <end position="89"/>
    </location>
</feature>
<gene>
    <name evidence="6" type="ORF">METZ01_LOCUS137749</name>
</gene>
<keyword evidence="5" id="KW-0472">Membrane</keyword>
<reference evidence="6" key="1">
    <citation type="submission" date="2018-05" db="EMBL/GenBank/DDBJ databases">
        <authorList>
            <person name="Lanie J.A."/>
            <person name="Ng W.-L."/>
            <person name="Kazmierczak K.M."/>
            <person name="Andrzejewski T.M."/>
            <person name="Davidsen T.M."/>
            <person name="Wayne K.J."/>
            <person name="Tettelin H."/>
            <person name="Glass J.I."/>
            <person name="Rusch D."/>
            <person name="Podicherti R."/>
            <person name="Tsui H.-C.T."/>
            <person name="Winkler M.E."/>
        </authorList>
    </citation>
    <scope>NUCLEOTIDE SEQUENCE</scope>
</reference>
<dbReference type="SUPFAM" id="SSF58113">
    <property type="entry name" value="Apolipoprotein A-I"/>
    <property type="match status" value="1"/>
</dbReference>
<evidence type="ECO:0000256" key="5">
    <source>
        <dbReference type="SAM" id="Phobius"/>
    </source>
</evidence>
<dbReference type="GO" id="GO:0006310">
    <property type="term" value="P:DNA recombination"/>
    <property type="evidence" value="ECO:0007669"/>
    <property type="project" value="UniProtKB-KW"/>
</dbReference>
<feature type="compositionally biased region" description="Low complexity" evidence="4">
    <location>
        <begin position="22"/>
        <end position="37"/>
    </location>
</feature>
<dbReference type="PANTHER" id="PTHR30563">
    <property type="entry name" value="DNA RECOMBINATION PROTEIN RMUC"/>
    <property type="match status" value="1"/>
</dbReference>
<sequence length="483" mass="54264">MPRDASACAAWISTRRWSYTSRQRGGRSSAGRASRSQCEGQEFDPPRLHQYTQLVFVYLGDRDSLMEGLFSLLPIIFAAISVGLLIVVVRKLSNPSDDKTGILIREEFRATRKESAEASRELREEVAGAQKSASEAVVSSIGEMAKNNEARLDKLRETLDGQMRSLQESNEKKLDQMRQTVDEKLQNTLEKRLGESFKIVSDRLEAVHRGLGDMQNLAGGVGDLKRMLTNVKARGTWGEFQLGDILEQILTPSQYAKNVQPNSRSGETVEYAVRLPGARGDEDSTVWLPIDSKFPQEDYQRLIDAEEIADSDAVEKSRRDLIRAIEKFAKDINSKYIDPPQTTDFAIMFLPTEGLYSEVLRYPGLGEKLQNEYRVTVAGPTTLSALLNSLRMGFRTLAIEKRSSEVWNILAAVKTEFGKFEEILTKVKKQLDTASNTIDQTSVRTRSMERKLREVEELPAKDSIKLLGLDKASLVEADDETEE</sequence>
<accession>A0A381Z6G5</accession>
<evidence type="ECO:0008006" key="7">
    <source>
        <dbReference type="Google" id="ProtNLM"/>
    </source>
</evidence>
<evidence type="ECO:0000313" key="6">
    <source>
        <dbReference type="EMBL" id="SVA84895.1"/>
    </source>
</evidence>
<keyword evidence="2" id="KW-0233">DNA recombination</keyword>
<keyword evidence="5" id="KW-0812">Transmembrane</keyword>
<evidence type="ECO:0000256" key="3">
    <source>
        <dbReference type="SAM" id="Coils"/>
    </source>
</evidence>
<dbReference type="PANTHER" id="PTHR30563:SF0">
    <property type="entry name" value="DNA RECOMBINATION PROTEIN RMUC"/>
    <property type="match status" value="1"/>
</dbReference>
<evidence type="ECO:0000256" key="1">
    <source>
        <dbReference type="ARBA" id="ARBA00023054"/>
    </source>
</evidence>
<dbReference type="EMBL" id="UINC01020151">
    <property type="protein sequence ID" value="SVA84895.1"/>
    <property type="molecule type" value="Genomic_DNA"/>
</dbReference>
<keyword evidence="5" id="KW-1133">Transmembrane helix</keyword>
<evidence type="ECO:0000256" key="4">
    <source>
        <dbReference type="SAM" id="MobiDB-lite"/>
    </source>
</evidence>
<feature type="coiled-coil region" evidence="3">
    <location>
        <begin position="105"/>
        <end position="183"/>
    </location>
</feature>
<keyword evidence="1 3" id="KW-0175">Coiled coil</keyword>
<name>A0A381Z6G5_9ZZZZ</name>
<proteinExistence type="predicted"/>
<feature type="region of interest" description="Disordered" evidence="4">
    <location>
        <begin position="22"/>
        <end position="42"/>
    </location>
</feature>
<organism evidence="6">
    <name type="scientific">marine metagenome</name>
    <dbReference type="NCBI Taxonomy" id="408172"/>
    <lineage>
        <taxon>unclassified sequences</taxon>
        <taxon>metagenomes</taxon>
        <taxon>ecological metagenomes</taxon>
    </lineage>
</organism>
<dbReference type="InterPro" id="IPR003798">
    <property type="entry name" value="DNA_recombination_RmuC"/>
</dbReference>
<dbReference type="Pfam" id="PF02646">
    <property type="entry name" value="RmuC"/>
    <property type="match status" value="1"/>
</dbReference>
<dbReference type="AlphaFoldDB" id="A0A381Z6G5"/>
<protein>
    <recommendedName>
        <fullName evidence="7">DNA recombination protein RmuC</fullName>
    </recommendedName>
</protein>
<evidence type="ECO:0000256" key="2">
    <source>
        <dbReference type="ARBA" id="ARBA00023172"/>
    </source>
</evidence>